<dbReference type="PROSITE" id="PS50071">
    <property type="entry name" value="HOMEOBOX_2"/>
    <property type="match status" value="1"/>
</dbReference>
<gene>
    <name evidence="21" type="ORF">MAM1_0087c04784</name>
</gene>
<dbReference type="GO" id="GO:0061630">
    <property type="term" value="F:ubiquitin protein ligase activity"/>
    <property type="evidence" value="ECO:0007669"/>
    <property type="project" value="UniProtKB-EC"/>
</dbReference>
<feature type="compositionally biased region" description="Polar residues" evidence="19">
    <location>
        <begin position="122"/>
        <end position="133"/>
    </location>
</feature>
<dbReference type="PANTHER" id="PTHR20973:SF0">
    <property type="entry name" value="NON-STRUCTURAL MAINTENANCE OF CHROMOSOMES ELEMENT 1 HOMOLOG"/>
    <property type="match status" value="1"/>
</dbReference>
<evidence type="ECO:0000256" key="5">
    <source>
        <dbReference type="ARBA" id="ARBA00019422"/>
    </source>
</evidence>
<dbReference type="Gene3D" id="1.10.10.10">
    <property type="entry name" value="Winged helix-like DNA-binding domain superfamily/Winged helix DNA-binding domain"/>
    <property type="match status" value="1"/>
</dbReference>
<dbReference type="FunFam" id="1.10.10.10:FF:000270">
    <property type="entry name" value="Non-structural maintenance of chromosomes element 1 homolog"/>
    <property type="match status" value="1"/>
</dbReference>
<evidence type="ECO:0000256" key="13">
    <source>
        <dbReference type="ARBA" id="ARBA00023155"/>
    </source>
</evidence>
<keyword evidence="12 17" id="KW-0238">DNA-binding</keyword>
<dbReference type="Pfam" id="PF07574">
    <property type="entry name" value="SMC_Nse1"/>
    <property type="match status" value="1"/>
</dbReference>
<dbReference type="GO" id="GO:0003677">
    <property type="term" value="F:DNA binding"/>
    <property type="evidence" value="ECO:0007669"/>
    <property type="project" value="UniProtKB-UniRule"/>
</dbReference>
<evidence type="ECO:0000256" key="2">
    <source>
        <dbReference type="ARBA" id="ARBA00004123"/>
    </source>
</evidence>
<evidence type="ECO:0000256" key="16">
    <source>
        <dbReference type="ARBA" id="ARBA00023242"/>
    </source>
</evidence>
<dbReference type="Pfam" id="PF08746">
    <property type="entry name" value="zf-RING-like"/>
    <property type="match status" value="1"/>
</dbReference>
<dbReference type="OrthoDB" id="6159439at2759"/>
<evidence type="ECO:0000256" key="11">
    <source>
        <dbReference type="ARBA" id="ARBA00022833"/>
    </source>
</evidence>
<feature type="domain" description="Homeobox" evidence="20">
    <location>
        <begin position="9"/>
        <end position="69"/>
    </location>
</feature>
<comment type="catalytic activity">
    <reaction evidence="1">
        <text>S-ubiquitinyl-[E2 ubiquitin-conjugating enzyme]-L-cysteine + [acceptor protein]-L-lysine = [E2 ubiquitin-conjugating enzyme]-L-cysteine + N(6)-ubiquitinyl-[acceptor protein]-L-lysine.</text>
        <dbReference type="EC" id="2.3.2.27"/>
    </reaction>
</comment>
<evidence type="ECO:0000256" key="8">
    <source>
        <dbReference type="ARBA" id="ARBA00022763"/>
    </source>
</evidence>
<dbReference type="InterPro" id="IPR036388">
    <property type="entry name" value="WH-like_DNA-bd_sf"/>
</dbReference>
<dbReference type="Gene3D" id="1.10.10.60">
    <property type="entry name" value="Homeodomain-like"/>
    <property type="match status" value="1"/>
</dbReference>
<dbReference type="Gene3D" id="3.30.40.10">
    <property type="entry name" value="Zinc/RING finger domain, C3HC4 (zinc finger)"/>
    <property type="match status" value="1"/>
</dbReference>
<dbReference type="SMART" id="SM00389">
    <property type="entry name" value="HOX"/>
    <property type="match status" value="1"/>
</dbReference>
<sequence>MHKPYPTSTSATRRRTHLKPSQVAVLQETFVTNTLPDAAVRSQLAHELDITERTVQIWFQNRRAKARKLEASSGGSMSSLVPNVRTGWIDLPKPTQQHHHHHHHSHQSDHPSSDQSSPFHSLMTTDTFENQPTIKRRPRSCSKPEKTTTFLLSTPPQRAMSEGMGRVETNQDAKPIVSFPVQGIRIGTWARFARQISSNEWDLFCFSDPTVRQLIWQVQDGGHQFRIEVDFENIQQIRLGQIQNDIGQLDIDVQPKSIISFSMRRSGIDQDWVRCNDFTENQQASSFEAGSHALQGSHDNLRQSLLELISQAPDLAAKLVIIPDNNYLCRDLTISPSATPEPSFSNMNPVAAASAAAAAAASWLVDPAKIPWNPYPQQQQYQQQQQEQQQYQQQPSSYDASFSWPHWNMLQQQQQDPNHSEQHLLTNQQHDPTCVDMNSFFPRDMIRTSLVRAIENPLLFPSFEAMSQFNDSHRLFMQSMLSKKMVTEQEAMDIYAKVCNVTSKPADVEFPSFVSVLNKELDKLDYSLRLSRNEQDGVMHVIMVNTNQDTATELATQFTAIEMAFIRELFDLIINADDEDFGVSATTALHLGGKMTPKLASRDVQTLLDKLVEDGWIGEQKGNYFLTTRSVAELQDYFKQLYGESILECIFCLDMVTMGEHCANAQCSVRLHKHCADSQFNNSADPRCPSCSSRWSRGNTFGLGLPDDEEDA</sequence>
<keyword evidence="7" id="KW-0479">Metal-binding</keyword>
<dbReference type="SUPFAM" id="SSF57850">
    <property type="entry name" value="RING/U-box"/>
    <property type="match status" value="1"/>
</dbReference>
<dbReference type="GO" id="GO:0008270">
    <property type="term" value="F:zinc ion binding"/>
    <property type="evidence" value="ECO:0007669"/>
    <property type="project" value="UniProtKB-KW"/>
</dbReference>
<dbReference type="InterPro" id="IPR001356">
    <property type="entry name" value="HD"/>
</dbReference>
<protein>
    <recommendedName>
        <fullName evidence="5">Non-structural maintenance of chromosomes element 1 homolog</fullName>
        <ecNumber evidence="4">2.3.2.27</ecNumber>
    </recommendedName>
</protein>
<evidence type="ECO:0000256" key="18">
    <source>
        <dbReference type="RuleBase" id="RU000682"/>
    </source>
</evidence>
<feature type="region of interest" description="Disordered" evidence="19">
    <location>
        <begin position="374"/>
        <end position="399"/>
    </location>
</feature>
<accession>A0A0C9MDD3</accession>
<evidence type="ECO:0000256" key="15">
    <source>
        <dbReference type="ARBA" id="ARBA00023204"/>
    </source>
</evidence>
<evidence type="ECO:0000256" key="9">
    <source>
        <dbReference type="ARBA" id="ARBA00022771"/>
    </source>
</evidence>
<keyword evidence="11" id="KW-0862">Zinc</keyword>
<dbReference type="Pfam" id="PF24818">
    <property type="entry name" value="PH_TRF2_HOY1"/>
    <property type="match status" value="1"/>
</dbReference>
<evidence type="ECO:0000256" key="14">
    <source>
        <dbReference type="ARBA" id="ARBA00023172"/>
    </source>
</evidence>
<evidence type="ECO:0000256" key="12">
    <source>
        <dbReference type="ARBA" id="ARBA00023125"/>
    </source>
</evidence>
<dbReference type="InterPro" id="IPR013083">
    <property type="entry name" value="Znf_RING/FYVE/PHD"/>
</dbReference>
<dbReference type="GO" id="GO:0000981">
    <property type="term" value="F:DNA-binding transcription factor activity, RNA polymerase II-specific"/>
    <property type="evidence" value="ECO:0007669"/>
    <property type="project" value="InterPro"/>
</dbReference>
<keyword evidence="9" id="KW-0863">Zinc-finger</keyword>
<keyword evidence="13 17" id="KW-0371">Homeobox</keyword>
<dbReference type="SUPFAM" id="SSF46689">
    <property type="entry name" value="Homeodomain-like"/>
    <property type="match status" value="1"/>
</dbReference>
<keyword evidence="16 17" id="KW-0539">Nucleus</keyword>
<dbReference type="STRING" id="91626.A0A0C9MDD3"/>
<dbReference type="CDD" id="cd16493">
    <property type="entry name" value="RING-CH-C4HC3_NSE1"/>
    <property type="match status" value="1"/>
</dbReference>
<dbReference type="InterPro" id="IPR011513">
    <property type="entry name" value="Nse1"/>
</dbReference>
<keyword evidence="15" id="KW-0234">DNA repair</keyword>
<evidence type="ECO:0000313" key="22">
    <source>
        <dbReference type="Proteomes" id="UP000053815"/>
    </source>
</evidence>
<evidence type="ECO:0000256" key="17">
    <source>
        <dbReference type="PROSITE-ProRule" id="PRU00108"/>
    </source>
</evidence>
<keyword evidence="10" id="KW-0833">Ubl conjugation pathway</keyword>
<organism evidence="21">
    <name type="scientific">Mucor ambiguus</name>
    <dbReference type="NCBI Taxonomy" id="91626"/>
    <lineage>
        <taxon>Eukaryota</taxon>
        <taxon>Fungi</taxon>
        <taxon>Fungi incertae sedis</taxon>
        <taxon>Mucoromycota</taxon>
        <taxon>Mucoromycotina</taxon>
        <taxon>Mucoromycetes</taxon>
        <taxon>Mucorales</taxon>
        <taxon>Mucorineae</taxon>
        <taxon>Mucoraceae</taxon>
        <taxon>Mucor</taxon>
    </lineage>
</organism>
<dbReference type="InterPro" id="IPR014857">
    <property type="entry name" value="Nse1_RING_C4HC3-type"/>
</dbReference>
<dbReference type="AlphaFoldDB" id="A0A0C9MDD3"/>
<dbReference type="EMBL" id="DF836376">
    <property type="protein sequence ID" value="GAN05314.1"/>
    <property type="molecule type" value="Genomic_DNA"/>
</dbReference>
<feature type="region of interest" description="Disordered" evidence="19">
    <location>
        <begin position="89"/>
        <end position="149"/>
    </location>
</feature>
<dbReference type="InterPro" id="IPR017970">
    <property type="entry name" value="Homeobox_CS"/>
</dbReference>
<dbReference type="PANTHER" id="PTHR20973">
    <property type="entry name" value="NON-SMC ELEMENT 1-RELATED"/>
    <property type="match status" value="1"/>
</dbReference>
<keyword evidence="8" id="KW-0227">DNA damage</keyword>
<feature type="compositionally biased region" description="Basic residues" evidence="19">
    <location>
        <begin position="96"/>
        <end position="105"/>
    </location>
</feature>
<dbReference type="EC" id="2.3.2.27" evidence="4"/>
<evidence type="ECO:0000256" key="4">
    <source>
        <dbReference type="ARBA" id="ARBA00012483"/>
    </source>
</evidence>
<evidence type="ECO:0000259" key="20">
    <source>
        <dbReference type="PROSITE" id="PS50071"/>
    </source>
</evidence>
<evidence type="ECO:0000256" key="3">
    <source>
        <dbReference type="ARBA" id="ARBA00010258"/>
    </source>
</evidence>
<keyword evidence="22" id="KW-1185">Reference proteome</keyword>
<dbReference type="GO" id="GO:0005634">
    <property type="term" value="C:nucleus"/>
    <property type="evidence" value="ECO:0007669"/>
    <property type="project" value="UniProtKB-SubCell"/>
</dbReference>
<dbReference type="CDD" id="cd00086">
    <property type="entry name" value="homeodomain"/>
    <property type="match status" value="1"/>
</dbReference>
<feature type="compositionally biased region" description="Low complexity" evidence="19">
    <location>
        <begin position="375"/>
        <end position="395"/>
    </location>
</feature>
<dbReference type="PROSITE" id="PS00027">
    <property type="entry name" value="HOMEOBOX_1"/>
    <property type="match status" value="1"/>
</dbReference>
<evidence type="ECO:0000313" key="21">
    <source>
        <dbReference type="EMBL" id="GAN05314.1"/>
    </source>
</evidence>
<keyword evidence="14" id="KW-0233">DNA recombination</keyword>
<dbReference type="Pfam" id="PF00046">
    <property type="entry name" value="Homeodomain"/>
    <property type="match status" value="1"/>
</dbReference>
<evidence type="ECO:0000256" key="19">
    <source>
        <dbReference type="SAM" id="MobiDB-lite"/>
    </source>
</evidence>
<dbReference type="GO" id="GO:0030915">
    <property type="term" value="C:Smc5-Smc6 complex"/>
    <property type="evidence" value="ECO:0007669"/>
    <property type="project" value="InterPro"/>
</dbReference>
<dbReference type="InterPro" id="IPR009057">
    <property type="entry name" value="Homeodomain-like_sf"/>
</dbReference>
<dbReference type="InterPro" id="IPR057939">
    <property type="entry name" value="TRF2_HOY1_PH"/>
</dbReference>
<keyword evidence="6" id="KW-0808">Transferase</keyword>
<dbReference type="GO" id="GO:0000724">
    <property type="term" value="P:double-strand break repair via homologous recombination"/>
    <property type="evidence" value="ECO:0007669"/>
    <property type="project" value="TreeGrafter"/>
</dbReference>
<evidence type="ECO:0000256" key="6">
    <source>
        <dbReference type="ARBA" id="ARBA00022679"/>
    </source>
</evidence>
<feature type="DNA-binding region" description="Homeobox" evidence="17">
    <location>
        <begin position="11"/>
        <end position="70"/>
    </location>
</feature>
<evidence type="ECO:0000256" key="1">
    <source>
        <dbReference type="ARBA" id="ARBA00000900"/>
    </source>
</evidence>
<evidence type="ECO:0000256" key="7">
    <source>
        <dbReference type="ARBA" id="ARBA00022723"/>
    </source>
</evidence>
<name>A0A0C9MDD3_9FUNG</name>
<comment type="subcellular location">
    <subcellularLocation>
        <location evidence="2 17 18">Nucleus</location>
    </subcellularLocation>
</comment>
<dbReference type="Proteomes" id="UP000053815">
    <property type="component" value="Unassembled WGS sequence"/>
</dbReference>
<reference evidence="21" key="1">
    <citation type="submission" date="2014-09" db="EMBL/GenBank/DDBJ databases">
        <title>Draft genome sequence of an oleaginous Mucoromycotina fungus Mucor ambiguus NBRC6742.</title>
        <authorList>
            <person name="Takeda I."/>
            <person name="Yamane N."/>
            <person name="Morita T."/>
            <person name="Tamano K."/>
            <person name="Machida M."/>
            <person name="Baker S."/>
            <person name="Koike H."/>
        </authorList>
    </citation>
    <scope>NUCLEOTIDE SEQUENCE</scope>
    <source>
        <strain evidence="21">NBRC 6742</strain>
    </source>
</reference>
<evidence type="ECO:0000256" key="10">
    <source>
        <dbReference type="ARBA" id="ARBA00022786"/>
    </source>
</evidence>
<proteinExistence type="inferred from homology"/>
<dbReference type="Gene3D" id="3.90.1150.220">
    <property type="match status" value="1"/>
</dbReference>
<comment type="similarity">
    <text evidence="3">Belongs to the NSE1 family.</text>
</comment>